<dbReference type="InterPro" id="IPR045474">
    <property type="entry name" value="GEVED"/>
</dbReference>
<dbReference type="PANTHER" id="PTHR47466">
    <property type="match status" value="1"/>
</dbReference>
<evidence type="ECO:0000256" key="3">
    <source>
        <dbReference type="ARBA" id="ARBA00022723"/>
    </source>
</evidence>
<dbReference type="RefSeq" id="WP_157588089.1">
    <property type="nucleotide sequence ID" value="NZ_WPIN01000010.1"/>
</dbReference>
<dbReference type="InterPro" id="IPR008754">
    <property type="entry name" value="Peptidase_M43"/>
</dbReference>
<dbReference type="SUPFAM" id="SSF55486">
    <property type="entry name" value="Metalloproteases ('zincins'), catalytic domain"/>
    <property type="match status" value="1"/>
</dbReference>
<dbReference type="Gene3D" id="3.40.390.10">
    <property type="entry name" value="Collagenase (Catalytic Domain)"/>
    <property type="match status" value="1"/>
</dbReference>
<evidence type="ECO:0000313" key="12">
    <source>
        <dbReference type="Proteomes" id="UP000436006"/>
    </source>
</evidence>
<dbReference type="EMBL" id="WPIN01000010">
    <property type="protein sequence ID" value="MVM33381.1"/>
    <property type="molecule type" value="Genomic_DNA"/>
</dbReference>
<keyword evidence="7" id="KW-0482">Metalloprotease</keyword>
<dbReference type="GO" id="GO:0046872">
    <property type="term" value="F:metal ion binding"/>
    <property type="evidence" value="ECO:0007669"/>
    <property type="project" value="UniProtKB-KW"/>
</dbReference>
<keyword evidence="5" id="KW-0378">Hydrolase</keyword>
<dbReference type="AlphaFoldDB" id="A0A7K1SHT9"/>
<accession>A0A7K1SHT9</accession>
<keyword evidence="6" id="KW-0862">Zinc</keyword>
<gene>
    <name evidence="11" type="ORF">GO755_25295</name>
</gene>
<keyword evidence="8" id="KW-1015">Disulfide bond</keyword>
<dbReference type="GO" id="GO:0008237">
    <property type="term" value="F:metallopeptidase activity"/>
    <property type="evidence" value="ECO:0007669"/>
    <property type="project" value="UniProtKB-KW"/>
</dbReference>
<sequence length="575" mass="61110">MKYSLLILIPLLLISWIALGQIDSSKASVCGFGLLWQQQRARDPLFVQRLNQSEATFQQQIARQRGARVAQETVYTLPVVVHVIHNGESIGSANNPSDASIQAMIGVLNAGFRKSFPQSGGVDIGIQFQLAMRSPQCGSTSGINRVNGSSVTNYTSGGIAIGTYGGSADEVAVKSLSRWPNTDYINIWIVNKINGDANAGGFAFFPEYNSALNDGIVVCAGTVTSTNKTIVHEMGHVFNLYHTFHDYDNGNETTCPPSTSCTTTGDRVCDTEPVLNSTCGVTSNTCTGAAFQIADASMNYTVLNNYMGYTSCQWMFTQGQKDRMRTALLAFRGGLLSSGALSAPAASPPTVCSVSAANGLSPYYGVGRLTFNTLDVYSNSSMADGAFYVDRTCNQRTTLTAGQSYSLAVQGTYNNYQYLRAYVDYNADGDFNDAGETLMTTSAGSATVIVTVPAAVNVKINTPLRLRIIADNPNPTGQAPTPCNLVGTSSVNEGVGQVEDYTVVVQRRTVISVASGSWATPATWSCTCVPTSADIVSVQSGHIVSISSGMKQALNLTLQGRLQYAVGGQLQLTGN</sequence>
<keyword evidence="12" id="KW-1185">Reference proteome</keyword>
<evidence type="ECO:0000256" key="4">
    <source>
        <dbReference type="ARBA" id="ARBA00022729"/>
    </source>
</evidence>
<evidence type="ECO:0000256" key="5">
    <source>
        <dbReference type="ARBA" id="ARBA00022801"/>
    </source>
</evidence>
<reference evidence="11 12" key="1">
    <citation type="submission" date="2019-12" db="EMBL/GenBank/DDBJ databases">
        <title>Spirosoma sp. HMF4905 genome sequencing and assembly.</title>
        <authorList>
            <person name="Kang H."/>
            <person name="Cha I."/>
            <person name="Kim H."/>
            <person name="Joh K."/>
        </authorList>
    </citation>
    <scope>NUCLEOTIDE SEQUENCE [LARGE SCALE GENOMIC DNA]</scope>
    <source>
        <strain evidence="11 12">HMF4905</strain>
    </source>
</reference>
<evidence type="ECO:0000256" key="8">
    <source>
        <dbReference type="ARBA" id="ARBA00023157"/>
    </source>
</evidence>
<keyword evidence="4" id="KW-0732">Signal</keyword>
<evidence type="ECO:0000259" key="10">
    <source>
        <dbReference type="Pfam" id="PF20009"/>
    </source>
</evidence>
<evidence type="ECO:0000259" key="9">
    <source>
        <dbReference type="Pfam" id="PF05572"/>
    </source>
</evidence>
<dbReference type="PANTHER" id="PTHR47466:SF1">
    <property type="entry name" value="METALLOPROTEASE MEP1 (AFU_ORTHOLOGUE AFUA_1G07730)-RELATED"/>
    <property type="match status" value="1"/>
</dbReference>
<evidence type="ECO:0008006" key="13">
    <source>
        <dbReference type="Google" id="ProtNLM"/>
    </source>
</evidence>
<feature type="domain" description="Peptidase M43 pregnancy-associated plasma-A" evidence="9">
    <location>
        <begin position="177"/>
        <end position="328"/>
    </location>
</feature>
<evidence type="ECO:0000256" key="7">
    <source>
        <dbReference type="ARBA" id="ARBA00023049"/>
    </source>
</evidence>
<dbReference type="Pfam" id="PF20009">
    <property type="entry name" value="GEVED"/>
    <property type="match status" value="1"/>
</dbReference>
<proteinExistence type="inferred from homology"/>
<comment type="similarity">
    <text evidence="1">Belongs to the peptidase M43B family.</text>
</comment>
<evidence type="ECO:0000256" key="2">
    <source>
        <dbReference type="ARBA" id="ARBA00022670"/>
    </source>
</evidence>
<organism evidence="11 12">
    <name type="scientific">Spirosoma arboris</name>
    <dbReference type="NCBI Taxonomy" id="2682092"/>
    <lineage>
        <taxon>Bacteria</taxon>
        <taxon>Pseudomonadati</taxon>
        <taxon>Bacteroidota</taxon>
        <taxon>Cytophagia</taxon>
        <taxon>Cytophagales</taxon>
        <taxon>Cytophagaceae</taxon>
        <taxon>Spirosoma</taxon>
    </lineage>
</organism>
<keyword evidence="2" id="KW-0645">Protease</keyword>
<comment type="caution">
    <text evidence="11">The sequence shown here is derived from an EMBL/GenBank/DDBJ whole genome shotgun (WGS) entry which is preliminary data.</text>
</comment>
<evidence type="ECO:0000256" key="1">
    <source>
        <dbReference type="ARBA" id="ARBA00008721"/>
    </source>
</evidence>
<name>A0A7K1SHT9_9BACT</name>
<evidence type="ECO:0000256" key="6">
    <source>
        <dbReference type="ARBA" id="ARBA00022833"/>
    </source>
</evidence>
<keyword evidence="3" id="KW-0479">Metal-binding</keyword>
<protein>
    <recommendedName>
        <fullName evidence="13">Peptidase M43 pregnancy-associated plasma-A domain-containing protein</fullName>
    </recommendedName>
</protein>
<evidence type="ECO:0000313" key="11">
    <source>
        <dbReference type="EMBL" id="MVM33381.1"/>
    </source>
</evidence>
<feature type="domain" description="GEVED" evidence="10">
    <location>
        <begin position="418"/>
        <end position="503"/>
    </location>
</feature>
<dbReference type="Pfam" id="PF05572">
    <property type="entry name" value="Peptidase_M43"/>
    <property type="match status" value="1"/>
</dbReference>
<dbReference type="Proteomes" id="UP000436006">
    <property type="component" value="Unassembled WGS sequence"/>
</dbReference>
<dbReference type="InterPro" id="IPR024079">
    <property type="entry name" value="MetalloPept_cat_dom_sf"/>
</dbReference>
<dbReference type="GO" id="GO:0006508">
    <property type="term" value="P:proteolysis"/>
    <property type="evidence" value="ECO:0007669"/>
    <property type="project" value="UniProtKB-KW"/>
</dbReference>